<dbReference type="InterPro" id="IPR002471">
    <property type="entry name" value="Pept_S9_AS"/>
</dbReference>
<dbReference type="Gene3D" id="3.40.50.1820">
    <property type="entry name" value="alpha/beta hydrolase"/>
    <property type="match status" value="1"/>
</dbReference>
<gene>
    <name evidence="10" type="ORF">BIW11_06458</name>
</gene>
<dbReference type="EC" id="3.4.21.-" evidence="7"/>
<dbReference type="Gene3D" id="2.130.10.120">
    <property type="entry name" value="Prolyl oligopeptidase, N-terminal domain"/>
    <property type="match status" value="1"/>
</dbReference>
<accession>A0A1V9XXW8</accession>
<evidence type="ECO:0000256" key="5">
    <source>
        <dbReference type="ARBA" id="ARBA00022801"/>
    </source>
</evidence>
<organism evidence="10 11">
    <name type="scientific">Tropilaelaps mercedesae</name>
    <dbReference type="NCBI Taxonomy" id="418985"/>
    <lineage>
        <taxon>Eukaryota</taxon>
        <taxon>Metazoa</taxon>
        <taxon>Ecdysozoa</taxon>
        <taxon>Arthropoda</taxon>
        <taxon>Chelicerata</taxon>
        <taxon>Arachnida</taxon>
        <taxon>Acari</taxon>
        <taxon>Parasitiformes</taxon>
        <taxon>Mesostigmata</taxon>
        <taxon>Gamasina</taxon>
        <taxon>Dermanyssoidea</taxon>
        <taxon>Laelapidae</taxon>
        <taxon>Tropilaelaps</taxon>
    </lineage>
</organism>
<dbReference type="SUPFAM" id="SSF50993">
    <property type="entry name" value="Peptidase/esterase 'gauge' domain"/>
    <property type="match status" value="1"/>
</dbReference>
<dbReference type="FunFam" id="3.40.50.1820:FF:000005">
    <property type="entry name" value="Prolyl endopeptidase"/>
    <property type="match status" value="1"/>
</dbReference>
<dbReference type="PANTHER" id="PTHR42881">
    <property type="entry name" value="PROLYL ENDOPEPTIDASE"/>
    <property type="match status" value="1"/>
</dbReference>
<evidence type="ECO:0000256" key="2">
    <source>
        <dbReference type="ARBA" id="ARBA00005228"/>
    </source>
</evidence>
<comment type="similarity">
    <text evidence="2 7">Belongs to the peptidase S9A family.</text>
</comment>
<dbReference type="PRINTS" id="PR00862">
    <property type="entry name" value="PROLIGOPTASE"/>
</dbReference>
<dbReference type="PROSITE" id="PS00708">
    <property type="entry name" value="PRO_ENDOPEP_SER"/>
    <property type="match status" value="1"/>
</dbReference>
<dbReference type="SUPFAM" id="SSF53474">
    <property type="entry name" value="alpha/beta-Hydrolases"/>
    <property type="match status" value="1"/>
</dbReference>
<dbReference type="Proteomes" id="UP000192247">
    <property type="component" value="Unassembled WGS sequence"/>
</dbReference>
<dbReference type="FunFam" id="2.130.10.120:FF:000001">
    <property type="entry name" value="Prolyl endopeptidase"/>
    <property type="match status" value="1"/>
</dbReference>
<dbReference type="PANTHER" id="PTHR42881:SF2">
    <property type="entry name" value="PROLYL ENDOPEPTIDASE"/>
    <property type="match status" value="1"/>
</dbReference>
<evidence type="ECO:0000313" key="11">
    <source>
        <dbReference type="Proteomes" id="UP000192247"/>
    </source>
</evidence>
<comment type="caution">
    <text evidence="10">The sequence shown here is derived from an EMBL/GenBank/DDBJ whole genome shotgun (WGS) entry which is preliminary data.</text>
</comment>
<dbReference type="InterPro" id="IPR051167">
    <property type="entry name" value="Prolyl_oligopep/macrocyclase"/>
</dbReference>
<dbReference type="InterPro" id="IPR001375">
    <property type="entry name" value="Peptidase_S9_cat"/>
</dbReference>
<dbReference type="Pfam" id="PF00326">
    <property type="entry name" value="Peptidase_S9"/>
    <property type="match status" value="1"/>
</dbReference>
<dbReference type="AlphaFoldDB" id="A0A1V9XXW8"/>
<dbReference type="InterPro" id="IPR023302">
    <property type="entry name" value="Pept_S9A_N"/>
</dbReference>
<dbReference type="Pfam" id="PF02897">
    <property type="entry name" value="Peptidase_S9_N"/>
    <property type="match status" value="1"/>
</dbReference>
<keyword evidence="5 7" id="KW-0378">Hydrolase</keyword>
<proteinExistence type="inferred from homology"/>
<keyword evidence="4 7" id="KW-0645">Protease</keyword>
<dbReference type="InterPro" id="IPR029058">
    <property type="entry name" value="AB_hydrolase_fold"/>
</dbReference>
<evidence type="ECO:0000256" key="3">
    <source>
        <dbReference type="ARBA" id="ARBA00016310"/>
    </source>
</evidence>
<sequence>MQALFRTFTAGSKQRSTVYLSRAFKGGSVLKVRTEVRYDAQVRSMAGITYPKARRADVEEVLHGNQIPDPYRWMEDPDAEETKAFVDAQNIITKKCLEACQHREQIRQRLTKLWNFPKFSSLYKNGNYYYFMQNDGLQNQYVLWRSKELNGKPEVFLDPNLLSEDGTVSLAESAFSQDGKYYCYGLSEKGSDWATLYIKEVNTMQNLPEKLERFRYSSVAWTKDEKGFFYGQYPNFDDQVSGRIEAADNQKIFYHVVNTPQEKDILCVEFPTQSRWLSAPATSECGKYLVLSVSESCKDNQLYIADISAGISGILPLQCIYGKFDCQIQYITNCDNIFYFRTNKNRPNYAVIQLDINKPDEWTDLIPEHENDVLDWVICVDKDKLVVGYMKDVVSVVHIYQLRNGKFMQKLPFDIGTVNSPFCKRKESELFFIFETFTTPGIVYRCEVDKAPNATLEEYRRIQLNSATTDDLVVKQVFYQSKDNTKVPMFIVREKDAPMDATSPCLLYVYGGFNCAIQPYFSIFRLMLMKALGFTVAVANVRGGSEYGEKWHNAGRLKNKQNTLDDVHAAAEYLVRDGYTKASRLVLMGRSNGGMVTTACINQRPELYGAAVAQVPVTDLYRFHKFTIGKHWCSDYGNPDVASDFYIQSKYSPLHNVPSNIDYFPSLLVMTADHDDRVVPSHTLKYVAELQYQIGEKNKKPLLALIDTNSGHGSGKPTSKIIDELVDIMCFLHGELKLNYSE</sequence>
<dbReference type="EMBL" id="MNPL01002312">
    <property type="protein sequence ID" value="OQR78367.1"/>
    <property type="molecule type" value="Genomic_DNA"/>
</dbReference>
<comment type="catalytic activity">
    <reaction evidence="1">
        <text>Hydrolysis of Pro-|-Xaa &gt;&gt; Ala-|-Xaa in oligopeptides.</text>
        <dbReference type="EC" id="3.4.21.26"/>
    </reaction>
</comment>
<evidence type="ECO:0000259" key="9">
    <source>
        <dbReference type="Pfam" id="PF02897"/>
    </source>
</evidence>
<evidence type="ECO:0000256" key="7">
    <source>
        <dbReference type="RuleBase" id="RU368024"/>
    </source>
</evidence>
<evidence type="ECO:0000256" key="6">
    <source>
        <dbReference type="ARBA" id="ARBA00022825"/>
    </source>
</evidence>
<dbReference type="InterPro" id="IPR002470">
    <property type="entry name" value="Peptidase_S9A"/>
</dbReference>
<dbReference type="OrthoDB" id="248387at2759"/>
<feature type="domain" description="Peptidase S9A N-terminal" evidence="9">
    <location>
        <begin position="52"/>
        <end position="451"/>
    </location>
</feature>
<evidence type="ECO:0000256" key="4">
    <source>
        <dbReference type="ARBA" id="ARBA00022670"/>
    </source>
</evidence>
<reference evidence="10 11" key="1">
    <citation type="journal article" date="2017" name="Gigascience">
        <title>Draft genome of the honey bee ectoparasitic mite, Tropilaelaps mercedesae, is shaped by the parasitic life history.</title>
        <authorList>
            <person name="Dong X."/>
            <person name="Armstrong S.D."/>
            <person name="Xia D."/>
            <person name="Makepeace B.L."/>
            <person name="Darby A.C."/>
            <person name="Kadowaki T."/>
        </authorList>
    </citation>
    <scope>NUCLEOTIDE SEQUENCE [LARGE SCALE GENOMIC DNA]</scope>
    <source>
        <strain evidence="10">Wuxi-XJTLU</strain>
    </source>
</reference>
<dbReference type="InParanoid" id="A0A1V9XXW8"/>
<evidence type="ECO:0000256" key="1">
    <source>
        <dbReference type="ARBA" id="ARBA00001070"/>
    </source>
</evidence>
<keyword evidence="11" id="KW-1185">Reference proteome</keyword>
<dbReference type="GO" id="GO:0070012">
    <property type="term" value="F:oligopeptidase activity"/>
    <property type="evidence" value="ECO:0007669"/>
    <property type="project" value="TreeGrafter"/>
</dbReference>
<dbReference type="GO" id="GO:0005829">
    <property type="term" value="C:cytosol"/>
    <property type="evidence" value="ECO:0007669"/>
    <property type="project" value="TreeGrafter"/>
</dbReference>
<dbReference type="FunCoup" id="A0A1V9XXW8">
    <property type="interactions" value="1142"/>
</dbReference>
<name>A0A1V9XXW8_9ACAR</name>
<keyword evidence="6 7" id="KW-0720">Serine protease</keyword>
<feature type="domain" description="Peptidase S9 prolyl oligopeptidase catalytic" evidence="8">
    <location>
        <begin position="520"/>
        <end position="737"/>
    </location>
</feature>
<dbReference type="GO" id="GO:0006508">
    <property type="term" value="P:proteolysis"/>
    <property type="evidence" value="ECO:0007669"/>
    <property type="project" value="UniProtKB-KW"/>
</dbReference>
<evidence type="ECO:0000313" key="10">
    <source>
        <dbReference type="EMBL" id="OQR78367.1"/>
    </source>
</evidence>
<dbReference type="STRING" id="418985.A0A1V9XXW8"/>
<protein>
    <recommendedName>
        <fullName evidence="3 7">Prolyl endopeptidase</fullName>
        <ecNumber evidence="7">3.4.21.-</ecNumber>
    </recommendedName>
</protein>
<dbReference type="GO" id="GO:0004252">
    <property type="term" value="F:serine-type endopeptidase activity"/>
    <property type="evidence" value="ECO:0007669"/>
    <property type="project" value="UniProtKB-UniRule"/>
</dbReference>
<evidence type="ECO:0000259" key="8">
    <source>
        <dbReference type="Pfam" id="PF00326"/>
    </source>
</evidence>